<feature type="transmembrane region" description="Helical" evidence="1">
    <location>
        <begin position="134"/>
        <end position="155"/>
    </location>
</feature>
<keyword evidence="3" id="KW-1185">Reference proteome</keyword>
<feature type="transmembrane region" description="Helical" evidence="1">
    <location>
        <begin position="440"/>
        <end position="461"/>
    </location>
</feature>
<feature type="transmembrane region" description="Helical" evidence="1">
    <location>
        <begin position="59"/>
        <end position="83"/>
    </location>
</feature>
<feature type="transmembrane region" description="Helical" evidence="1">
    <location>
        <begin position="336"/>
        <end position="356"/>
    </location>
</feature>
<feature type="transmembrane region" description="Helical" evidence="1">
    <location>
        <begin position="103"/>
        <end position="122"/>
    </location>
</feature>
<keyword evidence="1" id="KW-0812">Transmembrane</keyword>
<gene>
    <name evidence="2" type="ORF">DEM27_13905</name>
</gene>
<sequence>MSMEQFIRRAGGKQGSTVRSVARRGLPFAAWASFALLSSAVAALAHGSERGLVMLLPTGFAQTGGAIAVALSFVALAMVPARWMRSVFAAKLPLFPAVMAGRNVLSCLSFVFLALIVGIGLFGTHDPLRNLLPLTIWTMWWVGFTLLQAVVGNLWPWLNPWTGPLAVLRGLSGTQLGRVPLLRLPKSFGYGPAILLFFLFAWYELISLSPQDPPELAVTVALYWLATLCGMILFGGAVWLERCEPFSIFFRFVGLLAPLVRIAQPGHAGRRFLALAWPGAGCIRRKPLPVSATLFILLGLSSVSFDGLALTFRWLSANGINPLEFPGRSAVTIANSFGLVGAALLLGSVFYIAVALGNRMAGVPGGALLRSMAGHLVYSVIPISIAFHFSHYLTILLINGQYFALALADPFSLGWQWSAAGPAHVTTSFTSNLDSVTRLWMVQTSVIVGGHVVGILLAHMIAVERLGASFRAAVSQVPLAAAMVVYTVFGLWLLSTPVAG</sequence>
<keyword evidence="1" id="KW-1133">Transmembrane helix</keyword>
<keyword evidence="1" id="KW-0472">Membrane</keyword>
<feature type="transmembrane region" description="Helical" evidence="1">
    <location>
        <begin position="218"/>
        <end position="240"/>
    </location>
</feature>
<evidence type="ECO:0000313" key="2">
    <source>
        <dbReference type="EMBL" id="PWE55763.1"/>
    </source>
</evidence>
<feature type="transmembrane region" description="Helical" evidence="1">
    <location>
        <begin position="376"/>
        <end position="398"/>
    </location>
</feature>
<accession>A0A2U2DR21</accession>
<feature type="transmembrane region" description="Helical" evidence="1">
    <location>
        <begin position="188"/>
        <end position="206"/>
    </location>
</feature>
<dbReference type="Proteomes" id="UP000245252">
    <property type="component" value="Unassembled WGS sequence"/>
</dbReference>
<proteinExistence type="predicted"/>
<evidence type="ECO:0008006" key="4">
    <source>
        <dbReference type="Google" id="ProtNLM"/>
    </source>
</evidence>
<feature type="transmembrane region" description="Helical" evidence="1">
    <location>
        <begin position="473"/>
        <end position="494"/>
    </location>
</feature>
<reference evidence="2 3" key="1">
    <citation type="submission" date="2018-05" db="EMBL/GenBank/DDBJ databases">
        <title>The draft genome of strain NS-104.</title>
        <authorList>
            <person name="Hang P."/>
            <person name="Jiang J."/>
        </authorList>
    </citation>
    <scope>NUCLEOTIDE SEQUENCE [LARGE SCALE GENOMIC DNA]</scope>
    <source>
        <strain evidence="2 3">NS-104</strain>
    </source>
</reference>
<protein>
    <recommendedName>
        <fullName evidence="4">Fenitrothion hydrolase</fullName>
    </recommendedName>
</protein>
<feature type="transmembrane region" description="Helical" evidence="1">
    <location>
        <begin position="28"/>
        <end position="47"/>
    </location>
</feature>
<feature type="transmembrane region" description="Helical" evidence="1">
    <location>
        <begin position="294"/>
        <end position="316"/>
    </location>
</feature>
<dbReference type="AlphaFoldDB" id="A0A2U2DR21"/>
<evidence type="ECO:0000256" key="1">
    <source>
        <dbReference type="SAM" id="Phobius"/>
    </source>
</evidence>
<dbReference type="EMBL" id="QFBC01000005">
    <property type="protein sequence ID" value="PWE55763.1"/>
    <property type="molecule type" value="Genomic_DNA"/>
</dbReference>
<comment type="caution">
    <text evidence="2">The sequence shown here is derived from an EMBL/GenBank/DDBJ whole genome shotgun (WGS) entry which is preliminary data.</text>
</comment>
<organism evidence="2 3">
    <name type="scientific">Metarhizobium album</name>
    <dbReference type="NCBI Taxonomy" id="2182425"/>
    <lineage>
        <taxon>Bacteria</taxon>
        <taxon>Pseudomonadati</taxon>
        <taxon>Pseudomonadota</taxon>
        <taxon>Alphaproteobacteria</taxon>
        <taxon>Hyphomicrobiales</taxon>
        <taxon>Rhizobiaceae</taxon>
        <taxon>Metarhizobium</taxon>
    </lineage>
</organism>
<name>A0A2U2DR21_9HYPH</name>
<evidence type="ECO:0000313" key="3">
    <source>
        <dbReference type="Proteomes" id="UP000245252"/>
    </source>
</evidence>